<feature type="compositionally biased region" description="Polar residues" evidence="1">
    <location>
        <begin position="237"/>
        <end position="249"/>
    </location>
</feature>
<proteinExistence type="predicted"/>
<accession>A0A9Q0AU84</accession>
<keyword evidence="3" id="KW-1185">Reference proteome</keyword>
<feature type="compositionally biased region" description="Polar residues" evidence="1">
    <location>
        <begin position="269"/>
        <end position="286"/>
    </location>
</feature>
<dbReference type="AlphaFoldDB" id="A0A9Q0AU84"/>
<protein>
    <submittedName>
        <fullName evidence="2">Uncharacterized protein</fullName>
    </submittedName>
</protein>
<evidence type="ECO:0000313" key="2">
    <source>
        <dbReference type="EMBL" id="KAI1879403.1"/>
    </source>
</evidence>
<name>A0A9Q0AU84_9PEZI</name>
<feature type="region of interest" description="Disordered" evidence="1">
    <location>
        <begin position="231"/>
        <end position="254"/>
    </location>
</feature>
<gene>
    <name evidence="2" type="ORF">JX265_002357</name>
</gene>
<evidence type="ECO:0000256" key="1">
    <source>
        <dbReference type="SAM" id="MobiDB-lite"/>
    </source>
</evidence>
<dbReference type="EMBL" id="JAFIMR010000004">
    <property type="protein sequence ID" value="KAI1879403.1"/>
    <property type="molecule type" value="Genomic_DNA"/>
</dbReference>
<sequence length="326" mass="35756">MPAPQDYGGDYRRGHQWTHFELNAVLALICKRDHLRLSPLDFTTKLNETLNGEGGGLSRSAYDRDIPVADVKALLHHIKTEKKGALAFIERQPAPHVLTRAKKRAFERSMAFDGSKEEWETGRKEQVMAKKEARQAPREGQQTIFTNTQGVQIERWAPVGPNGVPDLRYHGRMDITDTGIAGQPFSNRTNSQASHAVSTSTASRNGSFGQALFHPGAHAFGSAATPLTPGWGAPLSTVPTTGTASTNPHGTPWLEYDDVQAKIDSITSAAAQAPSAHQTRGSSGWGQENMAPDRSRPPPPPSFEQANARPWQSQPPRYRDQVRRSQ</sequence>
<reference evidence="2" key="1">
    <citation type="submission" date="2021-03" db="EMBL/GenBank/DDBJ databases">
        <title>Revisited historic fungal species revealed as producer of novel bioactive compounds through whole genome sequencing and comparative genomics.</title>
        <authorList>
            <person name="Vignolle G.A."/>
            <person name="Hochenegger N."/>
            <person name="Mach R.L."/>
            <person name="Mach-Aigner A.R."/>
            <person name="Javad Rahimi M."/>
            <person name="Salim K.A."/>
            <person name="Chan C.M."/>
            <person name="Lim L.B.L."/>
            <person name="Cai F."/>
            <person name="Druzhinina I.S."/>
            <person name="U'Ren J.M."/>
            <person name="Derntl C."/>
        </authorList>
    </citation>
    <scope>NUCLEOTIDE SEQUENCE</scope>
    <source>
        <strain evidence="2">TUCIM 5799</strain>
    </source>
</reference>
<dbReference type="Proteomes" id="UP000829685">
    <property type="component" value="Unassembled WGS sequence"/>
</dbReference>
<feature type="compositionally biased region" description="Basic and acidic residues" evidence="1">
    <location>
        <begin position="317"/>
        <end position="326"/>
    </location>
</feature>
<comment type="caution">
    <text evidence="2">The sequence shown here is derived from an EMBL/GenBank/DDBJ whole genome shotgun (WGS) entry which is preliminary data.</text>
</comment>
<evidence type="ECO:0000313" key="3">
    <source>
        <dbReference type="Proteomes" id="UP000829685"/>
    </source>
</evidence>
<organism evidence="2 3">
    <name type="scientific">Neoarthrinium moseri</name>
    <dbReference type="NCBI Taxonomy" id="1658444"/>
    <lineage>
        <taxon>Eukaryota</taxon>
        <taxon>Fungi</taxon>
        <taxon>Dikarya</taxon>
        <taxon>Ascomycota</taxon>
        <taxon>Pezizomycotina</taxon>
        <taxon>Sordariomycetes</taxon>
        <taxon>Xylariomycetidae</taxon>
        <taxon>Amphisphaeriales</taxon>
        <taxon>Apiosporaceae</taxon>
        <taxon>Neoarthrinium</taxon>
    </lineage>
</organism>
<feature type="region of interest" description="Disordered" evidence="1">
    <location>
        <begin position="269"/>
        <end position="326"/>
    </location>
</feature>